<keyword evidence="2" id="KW-1185">Reference proteome</keyword>
<feature type="non-terminal residue" evidence="1">
    <location>
        <position position="115"/>
    </location>
</feature>
<comment type="caution">
    <text evidence="1">The sequence shown here is derived from an EMBL/GenBank/DDBJ whole genome shotgun (WGS) entry which is preliminary data.</text>
</comment>
<organism evidence="1 2">
    <name type="scientific">Entamoeba nuttalli</name>
    <dbReference type="NCBI Taxonomy" id="412467"/>
    <lineage>
        <taxon>Eukaryota</taxon>
        <taxon>Amoebozoa</taxon>
        <taxon>Evosea</taxon>
        <taxon>Archamoebae</taxon>
        <taxon>Mastigamoebida</taxon>
        <taxon>Entamoebidae</taxon>
        <taxon>Entamoeba</taxon>
    </lineage>
</organism>
<accession>A0ABQ0DMT4</accession>
<dbReference type="Gene3D" id="2.130.10.10">
    <property type="entry name" value="YVTN repeat-like/Quinoprotein amine dehydrogenase"/>
    <property type="match status" value="1"/>
</dbReference>
<sequence>MEVLEFGEIGSNEHKSVSSWRGIPNQGISKARFSTLTNNRICVGADYSICVWDAELEECINTFKIEETVDYSTRSFTVVTTSKGETSEVCLYDIRKISEIKVCKAYKTIDIPENY</sequence>
<evidence type="ECO:0000313" key="2">
    <source>
        <dbReference type="Proteomes" id="UP001628156"/>
    </source>
</evidence>
<dbReference type="InterPro" id="IPR015943">
    <property type="entry name" value="WD40/YVTN_repeat-like_dom_sf"/>
</dbReference>
<dbReference type="EMBL" id="BAAFRS010000178">
    <property type="protein sequence ID" value="GAB1224165.1"/>
    <property type="molecule type" value="Genomic_DNA"/>
</dbReference>
<protein>
    <recommendedName>
        <fullName evidence="3">WD domain, G-beta repeat-containing protein</fullName>
    </recommendedName>
</protein>
<proteinExistence type="predicted"/>
<dbReference type="InterPro" id="IPR036322">
    <property type="entry name" value="WD40_repeat_dom_sf"/>
</dbReference>
<dbReference type="SUPFAM" id="SSF50978">
    <property type="entry name" value="WD40 repeat-like"/>
    <property type="match status" value="1"/>
</dbReference>
<evidence type="ECO:0008006" key="3">
    <source>
        <dbReference type="Google" id="ProtNLM"/>
    </source>
</evidence>
<reference evidence="1 2" key="1">
    <citation type="journal article" date="2019" name="PLoS Negl. Trop. Dis.">
        <title>Whole genome sequencing of Entamoeba nuttalli reveals mammalian host-related molecular signatures and a novel octapeptide-repeat surface protein.</title>
        <authorList>
            <person name="Tanaka M."/>
            <person name="Makiuchi T."/>
            <person name="Komiyama T."/>
            <person name="Shiina T."/>
            <person name="Osaki K."/>
            <person name="Tachibana H."/>
        </authorList>
    </citation>
    <scope>NUCLEOTIDE SEQUENCE [LARGE SCALE GENOMIC DNA]</scope>
    <source>
        <strain evidence="1 2">P19-061405</strain>
    </source>
</reference>
<gene>
    <name evidence="1" type="ORF">ENUP19_0178G0013</name>
</gene>
<name>A0ABQ0DMT4_9EUKA</name>
<dbReference type="Proteomes" id="UP001628156">
    <property type="component" value="Unassembled WGS sequence"/>
</dbReference>
<evidence type="ECO:0000313" key="1">
    <source>
        <dbReference type="EMBL" id="GAB1224165.1"/>
    </source>
</evidence>